<protein>
    <submittedName>
        <fullName evidence="1">Uncharacterized protein</fullName>
    </submittedName>
</protein>
<name>A0ABS8VCW5_DATST</name>
<reference evidence="1 2" key="1">
    <citation type="journal article" date="2021" name="BMC Genomics">
        <title>Datura genome reveals duplications of psychoactive alkaloid biosynthetic genes and high mutation rate following tissue culture.</title>
        <authorList>
            <person name="Rajewski A."/>
            <person name="Carter-House D."/>
            <person name="Stajich J."/>
            <person name="Litt A."/>
        </authorList>
    </citation>
    <scope>NUCLEOTIDE SEQUENCE [LARGE SCALE GENOMIC DNA]</scope>
    <source>
        <strain evidence="1">AR-01</strain>
    </source>
</reference>
<dbReference type="EMBL" id="JACEIK010004334">
    <property type="protein sequence ID" value="MCD9645103.1"/>
    <property type="molecule type" value="Genomic_DNA"/>
</dbReference>
<comment type="caution">
    <text evidence="1">The sequence shown here is derived from an EMBL/GenBank/DDBJ whole genome shotgun (WGS) entry which is preliminary data.</text>
</comment>
<evidence type="ECO:0000313" key="2">
    <source>
        <dbReference type="Proteomes" id="UP000823775"/>
    </source>
</evidence>
<keyword evidence="2" id="KW-1185">Reference proteome</keyword>
<accession>A0ABS8VCW5</accession>
<organism evidence="1 2">
    <name type="scientific">Datura stramonium</name>
    <name type="common">Jimsonweed</name>
    <name type="synonym">Common thornapple</name>
    <dbReference type="NCBI Taxonomy" id="4076"/>
    <lineage>
        <taxon>Eukaryota</taxon>
        <taxon>Viridiplantae</taxon>
        <taxon>Streptophyta</taxon>
        <taxon>Embryophyta</taxon>
        <taxon>Tracheophyta</taxon>
        <taxon>Spermatophyta</taxon>
        <taxon>Magnoliopsida</taxon>
        <taxon>eudicotyledons</taxon>
        <taxon>Gunneridae</taxon>
        <taxon>Pentapetalae</taxon>
        <taxon>asterids</taxon>
        <taxon>lamiids</taxon>
        <taxon>Solanales</taxon>
        <taxon>Solanaceae</taxon>
        <taxon>Solanoideae</taxon>
        <taxon>Datureae</taxon>
        <taxon>Datura</taxon>
    </lineage>
</organism>
<proteinExistence type="predicted"/>
<sequence length="123" mass="13382">MVVGCSPVGSGEERRGERRAAPVCMWSLERGRWAEAAGLVFRRWEKGEEEAGEGELEVMVRAVRGETERRSAEGGAAVGFSAMVRNRGRSSVGFGAVSTLAENYGGLVAGVKVERERGRRVRR</sequence>
<gene>
    <name evidence="1" type="ORF">HAX54_033779</name>
</gene>
<evidence type="ECO:0000313" key="1">
    <source>
        <dbReference type="EMBL" id="MCD9645103.1"/>
    </source>
</evidence>
<dbReference type="Proteomes" id="UP000823775">
    <property type="component" value="Unassembled WGS sequence"/>
</dbReference>